<proteinExistence type="predicted"/>
<dbReference type="Proteomes" id="UP001472677">
    <property type="component" value="Unassembled WGS sequence"/>
</dbReference>
<evidence type="ECO:0000256" key="1">
    <source>
        <dbReference type="SAM" id="MobiDB-lite"/>
    </source>
</evidence>
<organism evidence="2 3">
    <name type="scientific">Hibiscus sabdariffa</name>
    <name type="common">roselle</name>
    <dbReference type="NCBI Taxonomy" id="183260"/>
    <lineage>
        <taxon>Eukaryota</taxon>
        <taxon>Viridiplantae</taxon>
        <taxon>Streptophyta</taxon>
        <taxon>Embryophyta</taxon>
        <taxon>Tracheophyta</taxon>
        <taxon>Spermatophyta</taxon>
        <taxon>Magnoliopsida</taxon>
        <taxon>eudicotyledons</taxon>
        <taxon>Gunneridae</taxon>
        <taxon>Pentapetalae</taxon>
        <taxon>rosids</taxon>
        <taxon>malvids</taxon>
        <taxon>Malvales</taxon>
        <taxon>Malvaceae</taxon>
        <taxon>Malvoideae</taxon>
        <taxon>Hibiscus</taxon>
    </lineage>
</organism>
<evidence type="ECO:0000313" key="3">
    <source>
        <dbReference type="Proteomes" id="UP001472677"/>
    </source>
</evidence>
<accession>A0ABR2D5R8</accession>
<sequence length="72" mass="8162">MSPHHDAEHRRTADKVGDHGGILGCPMAVPQVSRLPKSFNVNYSKSNTDVKFTNFLETMLEKRSMESNMQQE</sequence>
<feature type="compositionally biased region" description="Basic and acidic residues" evidence="1">
    <location>
        <begin position="1"/>
        <end position="18"/>
    </location>
</feature>
<keyword evidence="3" id="KW-1185">Reference proteome</keyword>
<protein>
    <submittedName>
        <fullName evidence="2">Uncharacterized protein</fullName>
    </submittedName>
</protein>
<evidence type="ECO:0000313" key="2">
    <source>
        <dbReference type="EMBL" id="KAK8529823.1"/>
    </source>
</evidence>
<reference evidence="2 3" key="1">
    <citation type="journal article" date="2024" name="G3 (Bethesda)">
        <title>Genome assembly of Hibiscus sabdariffa L. provides insights into metabolisms of medicinal natural products.</title>
        <authorList>
            <person name="Kim T."/>
        </authorList>
    </citation>
    <scope>NUCLEOTIDE SEQUENCE [LARGE SCALE GENOMIC DNA]</scope>
    <source>
        <strain evidence="2">TK-2024</strain>
        <tissue evidence="2">Old leaves</tissue>
    </source>
</reference>
<dbReference type="EMBL" id="JBBPBM010000036">
    <property type="protein sequence ID" value="KAK8529823.1"/>
    <property type="molecule type" value="Genomic_DNA"/>
</dbReference>
<comment type="caution">
    <text evidence="2">The sequence shown here is derived from an EMBL/GenBank/DDBJ whole genome shotgun (WGS) entry which is preliminary data.</text>
</comment>
<gene>
    <name evidence="2" type="ORF">V6N12_060591</name>
</gene>
<feature type="region of interest" description="Disordered" evidence="1">
    <location>
        <begin position="1"/>
        <end position="22"/>
    </location>
</feature>
<name>A0ABR2D5R8_9ROSI</name>